<keyword evidence="2" id="KW-0472">Membrane</keyword>
<feature type="chain" id="PRO_5040374078" evidence="3">
    <location>
        <begin position="19"/>
        <end position="173"/>
    </location>
</feature>
<proteinExistence type="predicted"/>
<protein>
    <submittedName>
        <fullName evidence="4">Uncharacterized protein</fullName>
    </submittedName>
</protein>
<feature type="compositionally biased region" description="Basic and acidic residues" evidence="1">
    <location>
        <begin position="163"/>
        <end position="173"/>
    </location>
</feature>
<evidence type="ECO:0000256" key="3">
    <source>
        <dbReference type="SAM" id="SignalP"/>
    </source>
</evidence>
<feature type="transmembrane region" description="Helical" evidence="2">
    <location>
        <begin position="98"/>
        <end position="123"/>
    </location>
</feature>
<evidence type="ECO:0000256" key="2">
    <source>
        <dbReference type="SAM" id="Phobius"/>
    </source>
</evidence>
<evidence type="ECO:0000313" key="5">
    <source>
        <dbReference type="Proteomes" id="UP000696573"/>
    </source>
</evidence>
<dbReference type="EMBL" id="CABFNQ020000694">
    <property type="protein sequence ID" value="CAH0023763.1"/>
    <property type="molecule type" value="Genomic_DNA"/>
</dbReference>
<reference evidence="4" key="1">
    <citation type="submission" date="2021-10" db="EMBL/GenBank/DDBJ databases">
        <authorList>
            <person name="Piombo E."/>
        </authorList>
    </citation>
    <scope>NUCLEOTIDE SEQUENCE</scope>
</reference>
<evidence type="ECO:0000256" key="1">
    <source>
        <dbReference type="SAM" id="MobiDB-lite"/>
    </source>
</evidence>
<accession>A0A9N9VEQ6</accession>
<organism evidence="4 5">
    <name type="scientific">Clonostachys rhizophaga</name>
    <dbReference type="NCBI Taxonomy" id="160324"/>
    <lineage>
        <taxon>Eukaryota</taxon>
        <taxon>Fungi</taxon>
        <taxon>Dikarya</taxon>
        <taxon>Ascomycota</taxon>
        <taxon>Pezizomycotina</taxon>
        <taxon>Sordariomycetes</taxon>
        <taxon>Hypocreomycetidae</taxon>
        <taxon>Hypocreales</taxon>
        <taxon>Bionectriaceae</taxon>
        <taxon>Clonostachys</taxon>
    </lineage>
</organism>
<dbReference type="Proteomes" id="UP000696573">
    <property type="component" value="Unassembled WGS sequence"/>
</dbReference>
<keyword evidence="2" id="KW-1133">Transmembrane helix</keyword>
<dbReference type="OrthoDB" id="5146963at2759"/>
<comment type="caution">
    <text evidence="4">The sequence shown here is derived from an EMBL/GenBank/DDBJ whole genome shotgun (WGS) entry which is preliminary data.</text>
</comment>
<gene>
    <name evidence="4" type="ORF">CRHIZ90672A_00000172</name>
</gene>
<keyword evidence="2" id="KW-0812">Transmembrane</keyword>
<evidence type="ECO:0000313" key="4">
    <source>
        <dbReference type="EMBL" id="CAH0023763.1"/>
    </source>
</evidence>
<dbReference type="AlphaFoldDB" id="A0A9N9VEQ6"/>
<feature type="region of interest" description="Disordered" evidence="1">
    <location>
        <begin position="152"/>
        <end position="173"/>
    </location>
</feature>
<name>A0A9N9VEQ6_9HYPO</name>
<keyword evidence="3" id="KW-0732">Signal</keyword>
<keyword evidence="5" id="KW-1185">Reference proteome</keyword>
<feature type="signal peptide" evidence="3">
    <location>
        <begin position="1"/>
        <end position="18"/>
    </location>
</feature>
<sequence length="173" mass="19013">MRAAIALLCLCLLAFGFAAPTSSYHGKPAVIHDGSSLPAPTDVDGRLDHRELTALELRSESRCNFDADTNELLDDVERTPTLRDTCFRHRLTAFAKTVILVTGEIGLAFFALVAILVTVTYLWPDRQAYYSVSDNTTANQVCRIKRATALDSHTGHRMVPRSESMDKSVGKAT</sequence>